<proteinExistence type="predicted"/>
<dbReference type="Gene3D" id="3.40.50.300">
    <property type="entry name" value="P-loop containing nucleotide triphosphate hydrolases"/>
    <property type="match status" value="1"/>
</dbReference>
<dbReference type="OrthoDB" id="9815894at2"/>
<accession>A0A1Y6D120</accession>
<evidence type="ECO:0000313" key="2">
    <source>
        <dbReference type="Proteomes" id="UP000192923"/>
    </source>
</evidence>
<gene>
    <name evidence="1" type="ORF">SAMN02949497_3742</name>
</gene>
<dbReference type="InterPro" id="IPR027417">
    <property type="entry name" value="P-loop_NTPase"/>
</dbReference>
<dbReference type="GO" id="GO:0016740">
    <property type="term" value="F:transferase activity"/>
    <property type="evidence" value="ECO:0007669"/>
    <property type="project" value="UniProtKB-KW"/>
</dbReference>
<dbReference type="STRING" id="1760988.SAMN02949497_3742"/>
<sequence>MSNNYSPTDSFKPLFIVSTGRCGSTLLSNMVRLHPDLLSISEFFTSLSSNAFPGGRLTGEAVFQRLNTLPPGGRALLKNGLTVDEFLYPPQGGRYLPENLPPILCATLPHLTGDHDVLWDELAPALRARGVDTLAGHYRFVFDGLARRFGKKAWLERSGASLLFVPVLARMFPEARFIHIYRDGRDTALSMYRHHFFRLRVQAALRLKAFGIDPFHPFNVPGTSPWMPLFERLLFWRFDAEKYRRTEIPLAAFGWFWSGMIGRGLGYLHALPQDRVLSMGYETLVADPREELTRFIRFVGPEYENPAWLEAACALPRSRPPAWQGLALDEQARLADACAPGQRLLGYGLQPQRSQVTAA</sequence>
<organism evidence="1 2">
    <name type="scientific">Methylomagnum ishizawai</name>
    <dbReference type="NCBI Taxonomy" id="1760988"/>
    <lineage>
        <taxon>Bacteria</taxon>
        <taxon>Pseudomonadati</taxon>
        <taxon>Pseudomonadota</taxon>
        <taxon>Gammaproteobacteria</taxon>
        <taxon>Methylococcales</taxon>
        <taxon>Methylococcaceae</taxon>
        <taxon>Methylomagnum</taxon>
    </lineage>
</organism>
<dbReference type="Proteomes" id="UP000192923">
    <property type="component" value="Unassembled WGS sequence"/>
</dbReference>
<keyword evidence="2" id="KW-1185">Reference proteome</keyword>
<dbReference type="EMBL" id="FXAM01000001">
    <property type="protein sequence ID" value="SMF96347.1"/>
    <property type="molecule type" value="Genomic_DNA"/>
</dbReference>
<dbReference type="Pfam" id="PF13469">
    <property type="entry name" value="Sulfotransfer_3"/>
    <property type="match status" value="1"/>
</dbReference>
<reference evidence="1 2" key="1">
    <citation type="submission" date="2016-12" db="EMBL/GenBank/DDBJ databases">
        <authorList>
            <person name="Song W.-J."/>
            <person name="Kurnit D.M."/>
        </authorList>
    </citation>
    <scope>NUCLEOTIDE SEQUENCE [LARGE SCALE GENOMIC DNA]</scope>
    <source>
        <strain evidence="1 2">175</strain>
    </source>
</reference>
<dbReference type="SUPFAM" id="SSF52540">
    <property type="entry name" value="P-loop containing nucleoside triphosphate hydrolases"/>
    <property type="match status" value="1"/>
</dbReference>
<evidence type="ECO:0000313" key="1">
    <source>
        <dbReference type="EMBL" id="SMF96347.1"/>
    </source>
</evidence>
<dbReference type="RefSeq" id="WP_085215242.1">
    <property type="nucleotide sequence ID" value="NZ_FXAM01000001.1"/>
</dbReference>
<protein>
    <submittedName>
        <fullName evidence="1">Sulfotransferase family protein</fullName>
    </submittedName>
</protein>
<dbReference type="AlphaFoldDB" id="A0A1Y6D120"/>
<name>A0A1Y6D120_9GAMM</name>
<keyword evidence="1" id="KW-0808">Transferase</keyword>